<keyword evidence="3" id="KW-1185">Reference proteome</keyword>
<accession>A0ABP8EVJ7</accession>
<dbReference type="PANTHER" id="PTHR39203:SF1">
    <property type="entry name" value="CYTOPLASMIC PROTEIN"/>
    <property type="match status" value="1"/>
</dbReference>
<dbReference type="PANTHER" id="PTHR39203">
    <property type="entry name" value="CYTOPLASMIC PROTEIN-RELATED"/>
    <property type="match status" value="1"/>
</dbReference>
<evidence type="ECO:0000313" key="2">
    <source>
        <dbReference type="EMBL" id="GAA4288019.1"/>
    </source>
</evidence>
<name>A0ABP8EVJ7_9MICO</name>
<dbReference type="RefSeq" id="WP_345041399.1">
    <property type="nucleotide sequence ID" value="NZ_BAABBA010000010.1"/>
</dbReference>
<evidence type="ECO:0000313" key="3">
    <source>
        <dbReference type="Proteomes" id="UP001499841"/>
    </source>
</evidence>
<dbReference type="SMART" id="SM01022">
    <property type="entry name" value="ASCH"/>
    <property type="match status" value="1"/>
</dbReference>
<dbReference type="SUPFAM" id="SSF88697">
    <property type="entry name" value="PUA domain-like"/>
    <property type="match status" value="1"/>
</dbReference>
<feature type="domain" description="ASCH" evidence="1">
    <location>
        <begin position="44"/>
        <end position="167"/>
    </location>
</feature>
<dbReference type="InterPro" id="IPR007374">
    <property type="entry name" value="ASCH_domain"/>
</dbReference>
<dbReference type="Pfam" id="PF04266">
    <property type="entry name" value="ASCH"/>
    <property type="match status" value="1"/>
</dbReference>
<dbReference type="CDD" id="cd06553">
    <property type="entry name" value="ASCH_Ef3133_like"/>
    <property type="match status" value="1"/>
</dbReference>
<dbReference type="InterPro" id="IPR015947">
    <property type="entry name" value="PUA-like_sf"/>
</dbReference>
<dbReference type="InterPro" id="IPR009326">
    <property type="entry name" value="DUF984"/>
</dbReference>
<evidence type="ECO:0000259" key="1">
    <source>
        <dbReference type="SMART" id="SM01022"/>
    </source>
</evidence>
<dbReference type="Proteomes" id="UP001499841">
    <property type="component" value="Unassembled WGS sequence"/>
</dbReference>
<protein>
    <recommendedName>
        <fullName evidence="1">ASCH domain-containing protein</fullName>
    </recommendedName>
</protein>
<sequence length="174" mass="18727">METTAPSDDALELFWAEARKVAGLTRLASVIGVGATESLTPPAWSFGDSAEMADELLGQVLAGTKTATSSARWEWEADGESLPEPGDLAIVCDGSGEPRALVRTVAVDVVPFDQVPAEHAAAEGEGDGSLESWRRDHDAYFTAALARVGRAFAPDMPVVLERFELLHPRPRRRR</sequence>
<reference evidence="3" key="1">
    <citation type="journal article" date="2019" name="Int. J. Syst. Evol. Microbiol.">
        <title>The Global Catalogue of Microorganisms (GCM) 10K type strain sequencing project: providing services to taxonomists for standard genome sequencing and annotation.</title>
        <authorList>
            <consortium name="The Broad Institute Genomics Platform"/>
            <consortium name="The Broad Institute Genome Sequencing Center for Infectious Disease"/>
            <person name="Wu L."/>
            <person name="Ma J."/>
        </authorList>
    </citation>
    <scope>NUCLEOTIDE SEQUENCE [LARGE SCALE GENOMIC DNA]</scope>
    <source>
        <strain evidence="3">JCM 17459</strain>
    </source>
</reference>
<proteinExistence type="predicted"/>
<organism evidence="2 3">
    <name type="scientific">Georgenia daeguensis</name>
    <dbReference type="NCBI Taxonomy" id="908355"/>
    <lineage>
        <taxon>Bacteria</taxon>
        <taxon>Bacillati</taxon>
        <taxon>Actinomycetota</taxon>
        <taxon>Actinomycetes</taxon>
        <taxon>Micrococcales</taxon>
        <taxon>Bogoriellaceae</taxon>
        <taxon>Georgenia</taxon>
    </lineage>
</organism>
<gene>
    <name evidence="2" type="ORF">GCM10022262_23790</name>
</gene>
<dbReference type="EMBL" id="BAABBA010000010">
    <property type="protein sequence ID" value="GAA4288019.1"/>
    <property type="molecule type" value="Genomic_DNA"/>
</dbReference>
<dbReference type="Gene3D" id="3.10.400.10">
    <property type="entry name" value="Sulfate adenylyltransferase"/>
    <property type="match status" value="1"/>
</dbReference>
<comment type="caution">
    <text evidence="2">The sequence shown here is derived from an EMBL/GenBank/DDBJ whole genome shotgun (WGS) entry which is preliminary data.</text>
</comment>